<dbReference type="AlphaFoldDB" id="Q0G6W7"/>
<dbReference type="EMBL" id="AATP01000001">
    <property type="protein sequence ID" value="EAU42597.1"/>
    <property type="molecule type" value="Genomic_DNA"/>
</dbReference>
<comment type="caution">
    <text evidence="3">The sequence shown here is derived from an EMBL/GenBank/DDBJ whole genome shotgun (WGS) entry which is preliminary data.</text>
</comment>
<keyword evidence="1" id="KW-0732">Signal</keyword>
<dbReference type="Pfam" id="PF09917">
    <property type="entry name" value="DUF2147"/>
    <property type="match status" value="1"/>
</dbReference>
<evidence type="ECO:0000313" key="4">
    <source>
        <dbReference type="Proteomes" id="UP000004310"/>
    </source>
</evidence>
<proteinExistence type="predicted"/>
<evidence type="ECO:0000313" key="3">
    <source>
        <dbReference type="EMBL" id="EAU42597.1"/>
    </source>
</evidence>
<dbReference type="HOGENOM" id="CLU_108869_1_2_5"/>
<dbReference type="eggNOG" id="COG4731">
    <property type="taxonomic scope" value="Bacteria"/>
</dbReference>
<name>Q0G6W7_9HYPH</name>
<sequence>MTNSSIARRSSALAFGSVLGLAALIAVPANAQPDIVGSWSTSDGEIISVEHCGGGFCATVASGPYSGAAVARVAGAGPEFEGRVHDPRNGKSYPGSLTLDGERMALKGCIMEVFCKTVQYWQRAG</sequence>
<protein>
    <recommendedName>
        <fullName evidence="2">DUF2147 domain-containing protein</fullName>
    </recommendedName>
</protein>
<dbReference type="PANTHER" id="PTHR36919:SF2">
    <property type="entry name" value="BLL6627 PROTEIN"/>
    <property type="match status" value="1"/>
</dbReference>
<reference evidence="3 4" key="1">
    <citation type="journal article" date="2010" name="J. Bacteriol.">
        <title>Genome sequence of Fulvimarina pelagi HTCC2506T, a Mn(II)-oxidizing alphaproteobacterium possessing an aerobic anoxygenic photosynthetic gene cluster and Xanthorhodopsin.</title>
        <authorList>
            <person name="Kang I."/>
            <person name="Oh H.M."/>
            <person name="Lim S.I."/>
            <person name="Ferriera S."/>
            <person name="Giovannoni S.J."/>
            <person name="Cho J.C."/>
        </authorList>
    </citation>
    <scope>NUCLEOTIDE SEQUENCE [LARGE SCALE GENOMIC DNA]</scope>
    <source>
        <strain evidence="3 4">HTCC2506</strain>
    </source>
</reference>
<feature type="signal peptide" evidence="1">
    <location>
        <begin position="1"/>
        <end position="31"/>
    </location>
</feature>
<dbReference type="STRING" id="217511.GCA_001463845_00202"/>
<feature type="domain" description="DUF2147" evidence="2">
    <location>
        <begin position="78"/>
        <end position="123"/>
    </location>
</feature>
<dbReference type="RefSeq" id="WP_007066571.1">
    <property type="nucleotide sequence ID" value="NZ_DS022272.1"/>
</dbReference>
<keyword evidence="4" id="KW-1185">Reference proteome</keyword>
<evidence type="ECO:0000259" key="2">
    <source>
        <dbReference type="Pfam" id="PF09917"/>
    </source>
</evidence>
<accession>Q0G6W7</accession>
<dbReference type="Gene3D" id="2.40.128.520">
    <property type="match status" value="1"/>
</dbReference>
<dbReference type="InterPro" id="IPR019223">
    <property type="entry name" value="DUF2147"/>
</dbReference>
<gene>
    <name evidence="3" type="ORF">FP2506_07146</name>
</gene>
<organism evidence="3 4">
    <name type="scientific">Fulvimarina pelagi HTCC2506</name>
    <dbReference type="NCBI Taxonomy" id="314231"/>
    <lineage>
        <taxon>Bacteria</taxon>
        <taxon>Pseudomonadati</taxon>
        <taxon>Pseudomonadota</taxon>
        <taxon>Alphaproteobacteria</taxon>
        <taxon>Hyphomicrobiales</taxon>
        <taxon>Aurantimonadaceae</taxon>
        <taxon>Fulvimarina</taxon>
    </lineage>
</organism>
<feature type="chain" id="PRO_5004172513" description="DUF2147 domain-containing protein" evidence="1">
    <location>
        <begin position="32"/>
        <end position="125"/>
    </location>
</feature>
<evidence type="ECO:0000256" key="1">
    <source>
        <dbReference type="SAM" id="SignalP"/>
    </source>
</evidence>
<dbReference type="Proteomes" id="UP000004310">
    <property type="component" value="Unassembled WGS sequence"/>
</dbReference>
<dbReference type="PANTHER" id="PTHR36919">
    <property type="entry name" value="BLR1215 PROTEIN"/>
    <property type="match status" value="1"/>
</dbReference>